<dbReference type="VEuPathDB" id="MicrosporidiaDB:THOM_1045"/>
<evidence type="ECO:0000256" key="1">
    <source>
        <dbReference type="ARBA" id="ARBA00022679"/>
    </source>
</evidence>
<evidence type="ECO:0000313" key="8">
    <source>
        <dbReference type="EMBL" id="ELQ75993.1"/>
    </source>
</evidence>
<dbReference type="PANTHER" id="PTHR37984">
    <property type="entry name" value="PROTEIN CBG26694"/>
    <property type="match status" value="1"/>
</dbReference>
<keyword evidence="1" id="KW-0808">Transferase</keyword>
<evidence type="ECO:0000259" key="7">
    <source>
        <dbReference type="Pfam" id="PF17917"/>
    </source>
</evidence>
<dbReference type="SUPFAM" id="SSF56672">
    <property type="entry name" value="DNA/RNA polymerases"/>
    <property type="match status" value="1"/>
</dbReference>
<feature type="non-terminal residue" evidence="8">
    <location>
        <position position="97"/>
    </location>
</feature>
<gene>
    <name evidence="8" type="ORF">THOM_1045</name>
</gene>
<feature type="domain" description="Reverse transcriptase RNase H-like" evidence="7">
    <location>
        <begin position="3"/>
        <end position="62"/>
    </location>
</feature>
<protein>
    <recommendedName>
        <fullName evidence="7">Reverse transcriptase RNase H-like domain-containing protein</fullName>
    </recommendedName>
</protein>
<dbReference type="InterPro" id="IPR041373">
    <property type="entry name" value="RT_RNaseH"/>
</dbReference>
<dbReference type="InParanoid" id="L7JWY9"/>
<keyword evidence="3" id="KW-0540">Nuclease</keyword>
<evidence type="ECO:0000256" key="6">
    <source>
        <dbReference type="ARBA" id="ARBA00022918"/>
    </source>
</evidence>
<dbReference type="HOGENOM" id="CLU_000384_23_4_1"/>
<evidence type="ECO:0000256" key="3">
    <source>
        <dbReference type="ARBA" id="ARBA00022722"/>
    </source>
</evidence>
<dbReference type="OrthoDB" id="2194934at2759"/>
<dbReference type="InterPro" id="IPR043502">
    <property type="entry name" value="DNA/RNA_pol_sf"/>
</dbReference>
<name>L7JWY9_TRAHO</name>
<proteinExistence type="predicted"/>
<dbReference type="Proteomes" id="UP000011185">
    <property type="component" value="Unassembled WGS sequence"/>
</dbReference>
<keyword evidence="2" id="KW-0548">Nucleotidyltransferase</keyword>
<keyword evidence="9" id="KW-1185">Reference proteome</keyword>
<evidence type="ECO:0000313" key="9">
    <source>
        <dbReference type="Proteomes" id="UP000011185"/>
    </source>
</evidence>
<evidence type="ECO:0000256" key="5">
    <source>
        <dbReference type="ARBA" id="ARBA00022801"/>
    </source>
</evidence>
<dbReference type="InterPro" id="IPR050951">
    <property type="entry name" value="Retrovirus_Pol_polyprotein"/>
</dbReference>
<dbReference type="GO" id="GO:0003964">
    <property type="term" value="F:RNA-directed DNA polymerase activity"/>
    <property type="evidence" value="ECO:0007669"/>
    <property type="project" value="UniProtKB-KW"/>
</dbReference>
<keyword evidence="6" id="KW-0695">RNA-directed DNA polymerase</keyword>
<keyword evidence="5" id="KW-0378">Hydrolase</keyword>
<dbReference type="AlphaFoldDB" id="L7JWY9"/>
<accession>L7JWY9</accession>
<sequence length="97" mass="11547">MIYGISEKEMLAVKWGIDKFSQELKARMFYLITDHKALEVIRNKPEFDNNRLNRWCEAIQQYDFTIEYSKPVNLIKADALSIIHEKVKEPTEINKRT</sequence>
<keyword evidence="4" id="KW-0255">Endonuclease</keyword>
<evidence type="ECO:0000256" key="2">
    <source>
        <dbReference type="ARBA" id="ARBA00022695"/>
    </source>
</evidence>
<dbReference type="PANTHER" id="PTHR37984:SF5">
    <property type="entry name" value="PROTEIN NYNRIN-LIKE"/>
    <property type="match status" value="1"/>
</dbReference>
<evidence type="ECO:0000256" key="4">
    <source>
        <dbReference type="ARBA" id="ARBA00022759"/>
    </source>
</evidence>
<dbReference type="GO" id="GO:0016787">
    <property type="term" value="F:hydrolase activity"/>
    <property type="evidence" value="ECO:0007669"/>
    <property type="project" value="UniProtKB-KW"/>
</dbReference>
<dbReference type="STRING" id="72359.L7JWY9"/>
<dbReference type="GO" id="GO:0004519">
    <property type="term" value="F:endonuclease activity"/>
    <property type="evidence" value="ECO:0007669"/>
    <property type="project" value="UniProtKB-KW"/>
</dbReference>
<organism evidence="8 9">
    <name type="scientific">Trachipleistophora hominis</name>
    <name type="common">Microsporidian parasite</name>
    <dbReference type="NCBI Taxonomy" id="72359"/>
    <lineage>
        <taxon>Eukaryota</taxon>
        <taxon>Fungi</taxon>
        <taxon>Fungi incertae sedis</taxon>
        <taxon>Microsporidia</taxon>
        <taxon>Pleistophoridae</taxon>
        <taxon>Trachipleistophora</taxon>
    </lineage>
</organism>
<dbReference type="EMBL" id="JH993890">
    <property type="protein sequence ID" value="ELQ75993.1"/>
    <property type="molecule type" value="Genomic_DNA"/>
</dbReference>
<dbReference type="Pfam" id="PF17917">
    <property type="entry name" value="RT_RNaseH"/>
    <property type="match status" value="1"/>
</dbReference>
<reference evidence="8 9" key="1">
    <citation type="journal article" date="2012" name="PLoS Pathog.">
        <title>The genome of the obligate intracellular parasite Trachipleistophora hominis: new insights into microsporidian genome dynamics and reductive evolution.</title>
        <authorList>
            <person name="Heinz E."/>
            <person name="Williams T.A."/>
            <person name="Nakjang S."/>
            <person name="Noel C.J."/>
            <person name="Swan D.C."/>
            <person name="Goldberg A.V."/>
            <person name="Harris S.R."/>
            <person name="Weinmaier T."/>
            <person name="Markert S."/>
            <person name="Becher D."/>
            <person name="Bernhardt J."/>
            <person name="Dagan T."/>
            <person name="Hacker C."/>
            <person name="Lucocq J.M."/>
            <person name="Schweder T."/>
            <person name="Rattei T."/>
            <person name="Hall N."/>
            <person name="Hirt R.P."/>
            <person name="Embley T.M."/>
        </authorList>
    </citation>
    <scope>NUCLEOTIDE SEQUENCE [LARGE SCALE GENOMIC DNA]</scope>
</reference>